<dbReference type="PROSITE" id="PS01124">
    <property type="entry name" value="HTH_ARAC_FAMILY_2"/>
    <property type="match status" value="1"/>
</dbReference>
<keyword evidence="3" id="KW-0804">Transcription</keyword>
<dbReference type="PRINTS" id="PR00032">
    <property type="entry name" value="HTHARAC"/>
</dbReference>
<dbReference type="Gene3D" id="1.10.10.60">
    <property type="entry name" value="Homeodomain-like"/>
    <property type="match status" value="2"/>
</dbReference>
<dbReference type="Pfam" id="PF12833">
    <property type="entry name" value="HTH_18"/>
    <property type="match status" value="1"/>
</dbReference>
<evidence type="ECO:0000256" key="3">
    <source>
        <dbReference type="ARBA" id="ARBA00023163"/>
    </source>
</evidence>
<feature type="domain" description="HTH araC/xylS-type" evidence="4">
    <location>
        <begin position="204"/>
        <end position="302"/>
    </location>
</feature>
<gene>
    <name evidence="5" type="ORF">C8N43_1161</name>
</gene>
<evidence type="ECO:0000313" key="5">
    <source>
        <dbReference type="EMBL" id="PTX56502.1"/>
    </source>
</evidence>
<accession>A0A2T6BKD2</accession>
<dbReference type="Pfam" id="PF12852">
    <property type="entry name" value="Cupin_6"/>
    <property type="match status" value="1"/>
</dbReference>
<keyword evidence="1" id="KW-0805">Transcription regulation</keyword>
<dbReference type="InterPro" id="IPR009057">
    <property type="entry name" value="Homeodomain-like_sf"/>
</dbReference>
<dbReference type="PANTHER" id="PTHR46796:SF7">
    <property type="entry name" value="ARAC FAMILY TRANSCRIPTIONAL REGULATOR"/>
    <property type="match status" value="1"/>
</dbReference>
<evidence type="ECO:0000259" key="4">
    <source>
        <dbReference type="PROSITE" id="PS01124"/>
    </source>
</evidence>
<comment type="caution">
    <text evidence="5">The sequence shown here is derived from an EMBL/GenBank/DDBJ whole genome shotgun (WGS) entry which is preliminary data.</text>
</comment>
<dbReference type="GO" id="GO:0043565">
    <property type="term" value="F:sequence-specific DNA binding"/>
    <property type="evidence" value="ECO:0007669"/>
    <property type="project" value="InterPro"/>
</dbReference>
<dbReference type="InterPro" id="IPR018062">
    <property type="entry name" value="HTH_AraC-typ_CS"/>
</dbReference>
<dbReference type="InterPro" id="IPR020449">
    <property type="entry name" value="Tscrpt_reg_AraC-type_HTH"/>
</dbReference>
<dbReference type="SUPFAM" id="SSF51182">
    <property type="entry name" value="RmlC-like cupins"/>
    <property type="match status" value="1"/>
</dbReference>
<evidence type="ECO:0000256" key="1">
    <source>
        <dbReference type="ARBA" id="ARBA00023015"/>
    </source>
</evidence>
<keyword evidence="2 5" id="KW-0238">DNA-binding</keyword>
<dbReference type="PROSITE" id="PS00041">
    <property type="entry name" value="HTH_ARAC_FAMILY_1"/>
    <property type="match status" value="1"/>
</dbReference>
<dbReference type="InterPro" id="IPR050204">
    <property type="entry name" value="AraC_XylS_family_regulators"/>
</dbReference>
<dbReference type="InterPro" id="IPR018060">
    <property type="entry name" value="HTH_AraC"/>
</dbReference>
<dbReference type="GO" id="GO:0003700">
    <property type="term" value="F:DNA-binding transcription factor activity"/>
    <property type="evidence" value="ECO:0007669"/>
    <property type="project" value="InterPro"/>
</dbReference>
<dbReference type="PANTHER" id="PTHR46796">
    <property type="entry name" value="HTH-TYPE TRANSCRIPTIONAL ACTIVATOR RHAS-RELATED"/>
    <property type="match status" value="1"/>
</dbReference>
<name>A0A2T6BKD2_9RHOB</name>
<dbReference type="AlphaFoldDB" id="A0A2T6BKD2"/>
<dbReference type="SMART" id="SM00342">
    <property type="entry name" value="HTH_ARAC"/>
    <property type="match status" value="1"/>
</dbReference>
<protein>
    <submittedName>
        <fullName evidence="5">AraC-like DNA-binding protein</fullName>
    </submittedName>
</protein>
<dbReference type="InterPro" id="IPR032783">
    <property type="entry name" value="AraC_lig"/>
</dbReference>
<dbReference type="SUPFAM" id="SSF46689">
    <property type="entry name" value="Homeodomain-like"/>
    <property type="match status" value="2"/>
</dbReference>
<proteinExistence type="predicted"/>
<dbReference type="Gene3D" id="2.60.120.10">
    <property type="entry name" value="Jelly Rolls"/>
    <property type="match status" value="1"/>
</dbReference>
<keyword evidence="6" id="KW-1185">Reference proteome</keyword>
<evidence type="ECO:0000313" key="6">
    <source>
        <dbReference type="Proteomes" id="UP000243978"/>
    </source>
</evidence>
<dbReference type="Proteomes" id="UP000243978">
    <property type="component" value="Unassembled WGS sequence"/>
</dbReference>
<dbReference type="InterPro" id="IPR011051">
    <property type="entry name" value="RmlC_Cupin_sf"/>
</dbReference>
<reference evidence="5 6" key="1">
    <citation type="submission" date="2018-04" db="EMBL/GenBank/DDBJ databases">
        <title>Genomic Encyclopedia of Archaeal and Bacterial Type Strains, Phase II (KMG-II): from individual species to whole genera.</title>
        <authorList>
            <person name="Goeker M."/>
        </authorList>
    </citation>
    <scope>NUCLEOTIDE SEQUENCE [LARGE SCALE GENOMIC DNA]</scope>
    <source>
        <strain evidence="5 6">DSM 100977</strain>
    </source>
</reference>
<dbReference type="EMBL" id="QBKS01000001">
    <property type="protein sequence ID" value="PTX56502.1"/>
    <property type="molecule type" value="Genomic_DNA"/>
</dbReference>
<dbReference type="RefSeq" id="WP_107844696.1">
    <property type="nucleotide sequence ID" value="NZ_QBKS01000001.1"/>
</dbReference>
<evidence type="ECO:0000256" key="2">
    <source>
        <dbReference type="ARBA" id="ARBA00023125"/>
    </source>
</evidence>
<dbReference type="OrthoDB" id="9783876at2"/>
<dbReference type="InterPro" id="IPR014710">
    <property type="entry name" value="RmlC-like_jellyroll"/>
</dbReference>
<sequence length="305" mass="34230">MKDVFKDLLDLMRVRSTAYVGKNMSEPWSILIDEHDALARFHLVVEGETWIGLPGGNDGVILGPGDLAIFPAGRAHEYRNPGNTAPPETRFLPDFDAGPYFHAPSGEPGRTNMLCGYFRLSERTPPAILSRLPDMIVERASDARSKVDMVIDLIREELLTRGPSSHIVLNRLTEILCVKAVSTWLEDALARDTHLQALADPRTKLVLDSIHADPTQDWTVESLARVYGQSRTAFAEHFKEATGLTPINYVRRWRIRLACTMLEESQMTIDEIAFKSGYSDTNAFNRAFKRETGNSPGAYKRMLRA</sequence>
<organism evidence="5 6">
    <name type="scientific">Litoreibacter ponti</name>
    <dbReference type="NCBI Taxonomy" id="1510457"/>
    <lineage>
        <taxon>Bacteria</taxon>
        <taxon>Pseudomonadati</taxon>
        <taxon>Pseudomonadota</taxon>
        <taxon>Alphaproteobacteria</taxon>
        <taxon>Rhodobacterales</taxon>
        <taxon>Roseobacteraceae</taxon>
        <taxon>Litoreibacter</taxon>
    </lineage>
</organism>